<dbReference type="InterPro" id="IPR050855">
    <property type="entry name" value="NDM-1-like"/>
</dbReference>
<sequence>MATAPRPLTELTAGVYLATATTWTSSSVLVVDEPVARGSEVLVVDPGITPDEVAGLAAAVKDRGWRVTAGLATHPHWDHVLWSTALGAVPRFAAPRAVAQVVTGVERLWADAEQVAPGHERELFGRLTPVPGLPAHLTGPQFAGLPAPAPPGCTVVAHDAHAPGHLALVTRGVLLAGDMLSDVEVPFLDVGPGGDPAHAPADPLGDYRAALDALAAAARDGDVEVLVPGHGTPARGAAAIAARFAADHAYLDALEREAAGGAQVGDLRLAEEWVAGEHAHQLELLRSRA</sequence>
<keyword evidence="2" id="KW-0378">Hydrolase</keyword>
<dbReference type="Proteomes" id="UP000248783">
    <property type="component" value="Unassembled WGS sequence"/>
</dbReference>
<keyword evidence="3" id="KW-1185">Reference proteome</keyword>
<dbReference type="Gene3D" id="3.60.15.10">
    <property type="entry name" value="Ribonuclease Z/Hydroxyacylglutathione hydrolase-like"/>
    <property type="match status" value="1"/>
</dbReference>
<protein>
    <submittedName>
        <fullName evidence="2">MBL fold metallo-hydrolase</fullName>
    </submittedName>
</protein>
<dbReference type="SMART" id="SM00849">
    <property type="entry name" value="Lactamase_B"/>
    <property type="match status" value="1"/>
</dbReference>
<evidence type="ECO:0000313" key="3">
    <source>
        <dbReference type="Proteomes" id="UP000248783"/>
    </source>
</evidence>
<proteinExistence type="predicted"/>
<dbReference type="InterPro" id="IPR001279">
    <property type="entry name" value="Metallo-B-lactamas"/>
</dbReference>
<accession>A0A2W5X390</accession>
<reference evidence="2 3" key="1">
    <citation type="submission" date="2018-06" db="EMBL/GenBank/DDBJ databases">
        <title>Whole genome sequencing of a novel hydrocarbon degrading bacterial strain, PW21 isolated from oil contaminated produced water sample.</title>
        <authorList>
            <person name="Nagkirti P."/>
            <person name="Shaikh A."/>
            <person name="Gowdaman V."/>
            <person name="Engineer A.E."/>
            <person name="Dagar S."/>
            <person name="Dhakephalkar P.K."/>
        </authorList>
    </citation>
    <scope>NUCLEOTIDE SEQUENCE [LARGE SCALE GENOMIC DNA]</scope>
    <source>
        <strain evidence="2 3">PW21</strain>
    </source>
</reference>
<dbReference type="SUPFAM" id="SSF56281">
    <property type="entry name" value="Metallo-hydrolase/oxidoreductase"/>
    <property type="match status" value="1"/>
</dbReference>
<organism evidence="2 3">
    <name type="scientific">Xylanimonas oleitrophica</name>
    <dbReference type="NCBI Taxonomy" id="2607479"/>
    <lineage>
        <taxon>Bacteria</taxon>
        <taxon>Bacillati</taxon>
        <taxon>Actinomycetota</taxon>
        <taxon>Actinomycetes</taxon>
        <taxon>Micrococcales</taxon>
        <taxon>Promicromonosporaceae</taxon>
        <taxon>Xylanimonas</taxon>
    </lineage>
</organism>
<dbReference type="CDD" id="cd06262">
    <property type="entry name" value="metallo-hydrolase-like_MBL-fold"/>
    <property type="match status" value="1"/>
</dbReference>
<dbReference type="PANTHER" id="PTHR42951:SF22">
    <property type="entry name" value="METALLO BETA-LACTAMASE SUPERFAMILY LIPOPROTEIN"/>
    <property type="match status" value="1"/>
</dbReference>
<evidence type="ECO:0000313" key="2">
    <source>
        <dbReference type="EMBL" id="PZR55406.1"/>
    </source>
</evidence>
<comment type="caution">
    <text evidence="2">The sequence shown here is derived from an EMBL/GenBank/DDBJ whole genome shotgun (WGS) entry which is preliminary data.</text>
</comment>
<dbReference type="AlphaFoldDB" id="A0A2W5X390"/>
<evidence type="ECO:0000259" key="1">
    <source>
        <dbReference type="SMART" id="SM00849"/>
    </source>
</evidence>
<dbReference type="PANTHER" id="PTHR42951">
    <property type="entry name" value="METALLO-BETA-LACTAMASE DOMAIN-CONTAINING"/>
    <property type="match status" value="1"/>
</dbReference>
<dbReference type="GO" id="GO:0016787">
    <property type="term" value="F:hydrolase activity"/>
    <property type="evidence" value="ECO:0007669"/>
    <property type="project" value="UniProtKB-KW"/>
</dbReference>
<gene>
    <name evidence="2" type="ORF">DNL40_03325</name>
</gene>
<dbReference type="EMBL" id="QKWH01000001">
    <property type="protein sequence ID" value="PZR55406.1"/>
    <property type="molecule type" value="Genomic_DNA"/>
</dbReference>
<dbReference type="InterPro" id="IPR036866">
    <property type="entry name" value="RibonucZ/Hydroxyglut_hydro"/>
</dbReference>
<name>A0A2W5X390_9MICO</name>
<dbReference type="Pfam" id="PF00753">
    <property type="entry name" value="Lactamase_B"/>
    <property type="match status" value="1"/>
</dbReference>
<feature type="domain" description="Metallo-beta-lactamase" evidence="1">
    <location>
        <begin position="24"/>
        <end position="230"/>
    </location>
</feature>
<dbReference type="RefSeq" id="WP_111249770.1">
    <property type="nucleotide sequence ID" value="NZ_QKWH01000001.1"/>
</dbReference>